<keyword evidence="2" id="KW-1185">Reference proteome</keyword>
<evidence type="ECO:0000313" key="1">
    <source>
        <dbReference type="EMBL" id="RUT43437.1"/>
    </source>
</evidence>
<evidence type="ECO:0000313" key="2">
    <source>
        <dbReference type="Proteomes" id="UP000279446"/>
    </source>
</evidence>
<dbReference type="EMBL" id="RZNY01000019">
    <property type="protein sequence ID" value="RUT43437.1"/>
    <property type="molecule type" value="Genomic_DNA"/>
</dbReference>
<protein>
    <recommendedName>
        <fullName evidence="3">Glycosyltransferase family 2 protein</fullName>
    </recommendedName>
</protein>
<sequence length="262" mass="30470">MNSSSTIDVLIPTIEKDLATLPHVIDGLRRNVKHKIGQIYVVSPQSSKISALCKRKGCIFVDEKKVLPISKKDIHYRSARWERSGWLYQQLLKFSGDTICKHKYFLVIDADTVLIRPHSFLSHSKGLYYCRNWSQPEYFRTYRKLLGSKAPSPKSFVTHYMLFDKSKLSQLKRTIEAKHNLPWYRAIIRSIDKTKQFGFSEYETYANYVYSTTPKSMILKNALNKGLKVKASTLPQAQMKKLALSYRSLSFHERKGYSRSTR</sequence>
<name>A0A433Y584_9BACL</name>
<accession>A0A433Y584</accession>
<dbReference type="OrthoDB" id="5323158at2"/>
<dbReference type="Pfam" id="PF20102">
    <property type="entry name" value="DUF6492"/>
    <property type="match status" value="1"/>
</dbReference>
<dbReference type="Proteomes" id="UP000279446">
    <property type="component" value="Unassembled WGS sequence"/>
</dbReference>
<proteinExistence type="predicted"/>
<gene>
    <name evidence="1" type="ORF">EJP82_19825</name>
</gene>
<organism evidence="1 2">
    <name type="scientific">Paenibacillus anaericanus</name>
    <dbReference type="NCBI Taxonomy" id="170367"/>
    <lineage>
        <taxon>Bacteria</taxon>
        <taxon>Bacillati</taxon>
        <taxon>Bacillota</taxon>
        <taxon>Bacilli</taxon>
        <taxon>Bacillales</taxon>
        <taxon>Paenibacillaceae</taxon>
        <taxon>Paenibacillus</taxon>
    </lineage>
</organism>
<comment type="caution">
    <text evidence="1">The sequence shown here is derived from an EMBL/GenBank/DDBJ whole genome shotgun (WGS) entry which is preliminary data.</text>
</comment>
<dbReference type="InterPro" id="IPR045499">
    <property type="entry name" value="DUF6492"/>
</dbReference>
<dbReference type="RefSeq" id="WP_127193805.1">
    <property type="nucleotide sequence ID" value="NZ_JAUSSS010000001.1"/>
</dbReference>
<reference evidence="1 2" key="1">
    <citation type="submission" date="2018-12" db="EMBL/GenBank/DDBJ databases">
        <authorList>
            <person name="Sun L."/>
            <person name="Chen Z."/>
        </authorList>
    </citation>
    <scope>NUCLEOTIDE SEQUENCE [LARGE SCALE GENOMIC DNA]</scope>
    <source>
        <strain evidence="1 2">DSM 15890</strain>
    </source>
</reference>
<dbReference type="AlphaFoldDB" id="A0A433Y584"/>
<evidence type="ECO:0008006" key="3">
    <source>
        <dbReference type="Google" id="ProtNLM"/>
    </source>
</evidence>